<protein>
    <submittedName>
        <fullName evidence="2">Uncharacterized protein</fullName>
    </submittedName>
</protein>
<gene>
    <name evidence="2" type="ORF">VTL71DRAFT_3012</name>
</gene>
<feature type="signal peptide" evidence="1">
    <location>
        <begin position="1"/>
        <end position="18"/>
    </location>
</feature>
<reference evidence="2 3" key="1">
    <citation type="journal article" date="2024" name="Commun. Biol.">
        <title>Comparative genomic analysis of thermophilic fungi reveals convergent evolutionary adaptations and gene losses.</title>
        <authorList>
            <person name="Steindorff A.S."/>
            <person name="Aguilar-Pontes M.V."/>
            <person name="Robinson A.J."/>
            <person name="Andreopoulos B."/>
            <person name="LaButti K."/>
            <person name="Kuo A."/>
            <person name="Mondo S."/>
            <person name="Riley R."/>
            <person name="Otillar R."/>
            <person name="Haridas S."/>
            <person name="Lipzen A."/>
            <person name="Grimwood J."/>
            <person name="Schmutz J."/>
            <person name="Clum A."/>
            <person name="Reid I.D."/>
            <person name="Moisan M.C."/>
            <person name="Butler G."/>
            <person name="Nguyen T.T.M."/>
            <person name="Dewar K."/>
            <person name="Conant G."/>
            <person name="Drula E."/>
            <person name="Henrissat B."/>
            <person name="Hansel C."/>
            <person name="Singer S."/>
            <person name="Hutchinson M.I."/>
            <person name="de Vries R.P."/>
            <person name="Natvig D.O."/>
            <person name="Powell A.J."/>
            <person name="Tsang A."/>
            <person name="Grigoriev I.V."/>
        </authorList>
    </citation>
    <scope>NUCLEOTIDE SEQUENCE [LARGE SCALE GENOMIC DNA]</scope>
    <source>
        <strain evidence="2 3">CBS 494.80</strain>
    </source>
</reference>
<evidence type="ECO:0000256" key="1">
    <source>
        <dbReference type="SAM" id="SignalP"/>
    </source>
</evidence>
<feature type="chain" id="PRO_5046774279" evidence="1">
    <location>
        <begin position="19"/>
        <end position="181"/>
    </location>
</feature>
<sequence>MQFLNLSVLLTLAASVSAVDISLRAWGNCDSRGGGVTCTNKNPNSCCGVPTGSYSSTVIYAVPGDWSLEFRGHEGGNCGRVKNSAAFRGGEYCLGGGPFTGAGYSFVSKKRRGEQAQEGTCSASGACTGTVAPDQLFLADGQKYNIVDMETGLFEELHGLMQNGSVKADIPAVFKTFEISA</sequence>
<organism evidence="2 3">
    <name type="scientific">Oculimacula yallundae</name>
    <dbReference type="NCBI Taxonomy" id="86028"/>
    <lineage>
        <taxon>Eukaryota</taxon>
        <taxon>Fungi</taxon>
        <taxon>Dikarya</taxon>
        <taxon>Ascomycota</taxon>
        <taxon>Pezizomycotina</taxon>
        <taxon>Leotiomycetes</taxon>
        <taxon>Helotiales</taxon>
        <taxon>Ploettnerulaceae</taxon>
        <taxon>Oculimacula</taxon>
    </lineage>
</organism>
<dbReference type="EMBL" id="JAZHXI010000012">
    <property type="protein sequence ID" value="KAL2065343.1"/>
    <property type="molecule type" value="Genomic_DNA"/>
</dbReference>
<evidence type="ECO:0000313" key="3">
    <source>
        <dbReference type="Proteomes" id="UP001595075"/>
    </source>
</evidence>
<evidence type="ECO:0000313" key="2">
    <source>
        <dbReference type="EMBL" id="KAL2065343.1"/>
    </source>
</evidence>
<keyword evidence="1" id="KW-0732">Signal</keyword>
<name>A0ABR4C5X8_9HELO</name>
<keyword evidence="3" id="KW-1185">Reference proteome</keyword>
<dbReference type="Proteomes" id="UP001595075">
    <property type="component" value="Unassembled WGS sequence"/>
</dbReference>
<proteinExistence type="predicted"/>
<comment type="caution">
    <text evidence="2">The sequence shown here is derived from an EMBL/GenBank/DDBJ whole genome shotgun (WGS) entry which is preliminary data.</text>
</comment>
<accession>A0ABR4C5X8</accession>